<dbReference type="InterPro" id="IPR012337">
    <property type="entry name" value="RNaseH-like_sf"/>
</dbReference>
<gene>
    <name evidence="2" type="ORF">WN48_06948</name>
</gene>
<evidence type="ECO:0000313" key="3">
    <source>
        <dbReference type="Proteomes" id="UP000250275"/>
    </source>
</evidence>
<name>A0A310ST76_9HYME</name>
<dbReference type="SUPFAM" id="SSF53098">
    <property type="entry name" value="Ribonuclease H-like"/>
    <property type="match status" value="1"/>
</dbReference>
<dbReference type="Proteomes" id="UP000250275">
    <property type="component" value="Unassembled WGS sequence"/>
</dbReference>
<organism evidence="2 3">
    <name type="scientific">Eufriesea mexicana</name>
    <dbReference type="NCBI Taxonomy" id="516756"/>
    <lineage>
        <taxon>Eukaryota</taxon>
        <taxon>Metazoa</taxon>
        <taxon>Ecdysozoa</taxon>
        <taxon>Arthropoda</taxon>
        <taxon>Hexapoda</taxon>
        <taxon>Insecta</taxon>
        <taxon>Pterygota</taxon>
        <taxon>Neoptera</taxon>
        <taxon>Endopterygota</taxon>
        <taxon>Hymenoptera</taxon>
        <taxon>Apocrita</taxon>
        <taxon>Aculeata</taxon>
        <taxon>Apoidea</taxon>
        <taxon>Anthophila</taxon>
        <taxon>Apidae</taxon>
        <taxon>Eufriesea</taxon>
    </lineage>
</organism>
<accession>A0A310ST76</accession>
<feature type="region of interest" description="Disordered" evidence="1">
    <location>
        <begin position="170"/>
        <end position="198"/>
    </location>
</feature>
<dbReference type="EMBL" id="KQ759786">
    <property type="protein sequence ID" value="OAD62850.1"/>
    <property type="molecule type" value="Genomic_DNA"/>
</dbReference>
<proteinExistence type="predicted"/>
<evidence type="ECO:0000313" key="2">
    <source>
        <dbReference type="EMBL" id="OAD62850.1"/>
    </source>
</evidence>
<dbReference type="PANTHER" id="PTHR42648">
    <property type="entry name" value="TRANSPOSASE, PUTATIVE-RELATED"/>
    <property type="match status" value="1"/>
</dbReference>
<feature type="compositionally biased region" description="Basic and acidic residues" evidence="1">
    <location>
        <begin position="170"/>
        <end position="191"/>
    </location>
</feature>
<evidence type="ECO:0000256" key="1">
    <source>
        <dbReference type="SAM" id="MobiDB-lite"/>
    </source>
</evidence>
<protein>
    <submittedName>
        <fullName evidence="2">Copia protein</fullName>
    </submittedName>
</protein>
<dbReference type="PANTHER" id="PTHR42648:SF28">
    <property type="entry name" value="TRANSPOSON-ENCODED PROTEIN WITH RIBONUCLEASE H-LIKE AND RETROVIRUS ZINC FINGER-LIKE DOMAINS"/>
    <property type="match status" value="1"/>
</dbReference>
<dbReference type="InterPro" id="IPR039537">
    <property type="entry name" value="Retrotran_Ty1/copia-like"/>
</dbReference>
<reference evidence="2 3" key="1">
    <citation type="submission" date="2015-07" db="EMBL/GenBank/DDBJ databases">
        <title>The genome of Eufriesea mexicana.</title>
        <authorList>
            <person name="Pan H."/>
            <person name="Kapheim K."/>
        </authorList>
    </citation>
    <scope>NUCLEOTIDE SEQUENCE [LARGE SCALE GENOMIC DNA]</scope>
    <source>
        <strain evidence="2">0111107269</strain>
        <tissue evidence="2">Whole body</tissue>
    </source>
</reference>
<sequence length="198" mass="22463">MRELIREKGIILEHCPPYDHDLNGIAERYNTTAMNSARCLLSHSKMNITYCPEIAIAVAYLRCGVITNTVEMQTPIEISFKWRLNIENLKLHGCKAFTRVTMIKRRSKWDIKADAGILIVYANTGYRVLTNSKVIVAVTQGEKLLGFNGEYESDGDSIENVCERTVSEEIHENGLKDDEHEKVISKNKNEDESLSEIA</sequence>
<dbReference type="Gene3D" id="3.30.420.10">
    <property type="entry name" value="Ribonuclease H-like superfamily/Ribonuclease H"/>
    <property type="match status" value="1"/>
</dbReference>
<keyword evidence="3" id="KW-1185">Reference proteome</keyword>
<dbReference type="AlphaFoldDB" id="A0A310ST76"/>
<dbReference type="GO" id="GO:0003676">
    <property type="term" value="F:nucleic acid binding"/>
    <property type="evidence" value="ECO:0007669"/>
    <property type="project" value="InterPro"/>
</dbReference>
<dbReference type="InterPro" id="IPR036397">
    <property type="entry name" value="RNaseH_sf"/>
</dbReference>